<dbReference type="EMBL" id="MU150262">
    <property type="protein sequence ID" value="KAF9463456.1"/>
    <property type="molecule type" value="Genomic_DNA"/>
</dbReference>
<evidence type="ECO:0000259" key="1">
    <source>
        <dbReference type="PROSITE" id="PS50097"/>
    </source>
</evidence>
<dbReference type="InterPro" id="IPR011333">
    <property type="entry name" value="SKP1/BTB/POZ_sf"/>
</dbReference>
<dbReference type="InterPro" id="IPR000210">
    <property type="entry name" value="BTB/POZ_dom"/>
</dbReference>
<accession>A0A9P5Y8X8</accession>
<sequence>MSVDFEDCEACINITNDQELYFPDGNLVILTRDEAGNHTYFRVHQSILSKHSQALSDHMFPSSSPNSREIHDGVPLVEFQEDARDLNIFLKFLYEPFAAPLQRGDPDIAFKMFGALKLADKFLIEPLKDTILSYVREDWPQTLQGWDEREALYARRLKNSPKSIMDDVAPEPASVIRLARIFEPQLLIPAFYHLSRLPVNAVYGQPVQGSRSSRGVRTHLLSVEDREKAMVGRERMLRWFTDRLEAASLDTWQCSGGEACHVHIFWRVAVLHRSVIRSVDVLTTLRSMRSHKVERGTSQPVEDVVCPDCNARWDQLLADARRDFFDSLSTFFPNL</sequence>
<feature type="domain" description="BTB" evidence="1">
    <location>
        <begin position="25"/>
        <end position="94"/>
    </location>
</feature>
<proteinExistence type="predicted"/>
<organism evidence="2 3">
    <name type="scientific">Collybia nuda</name>
    <dbReference type="NCBI Taxonomy" id="64659"/>
    <lineage>
        <taxon>Eukaryota</taxon>
        <taxon>Fungi</taxon>
        <taxon>Dikarya</taxon>
        <taxon>Basidiomycota</taxon>
        <taxon>Agaricomycotina</taxon>
        <taxon>Agaricomycetes</taxon>
        <taxon>Agaricomycetidae</taxon>
        <taxon>Agaricales</taxon>
        <taxon>Tricholomatineae</taxon>
        <taxon>Clitocybaceae</taxon>
        <taxon>Collybia</taxon>
    </lineage>
</organism>
<keyword evidence="3" id="KW-1185">Reference proteome</keyword>
<evidence type="ECO:0000313" key="3">
    <source>
        <dbReference type="Proteomes" id="UP000807353"/>
    </source>
</evidence>
<evidence type="ECO:0000313" key="2">
    <source>
        <dbReference type="EMBL" id="KAF9463456.1"/>
    </source>
</evidence>
<dbReference type="Gene3D" id="3.30.710.10">
    <property type="entry name" value="Potassium Channel Kv1.1, Chain A"/>
    <property type="match status" value="1"/>
</dbReference>
<reference evidence="2" key="1">
    <citation type="submission" date="2020-11" db="EMBL/GenBank/DDBJ databases">
        <authorList>
            <consortium name="DOE Joint Genome Institute"/>
            <person name="Ahrendt S."/>
            <person name="Riley R."/>
            <person name="Andreopoulos W."/>
            <person name="Labutti K."/>
            <person name="Pangilinan J."/>
            <person name="Ruiz-Duenas F.J."/>
            <person name="Barrasa J.M."/>
            <person name="Sanchez-Garcia M."/>
            <person name="Camarero S."/>
            <person name="Miyauchi S."/>
            <person name="Serrano A."/>
            <person name="Linde D."/>
            <person name="Babiker R."/>
            <person name="Drula E."/>
            <person name="Ayuso-Fernandez I."/>
            <person name="Pacheco R."/>
            <person name="Padilla G."/>
            <person name="Ferreira P."/>
            <person name="Barriuso J."/>
            <person name="Kellner H."/>
            <person name="Castanera R."/>
            <person name="Alfaro M."/>
            <person name="Ramirez L."/>
            <person name="Pisabarro A.G."/>
            <person name="Kuo A."/>
            <person name="Tritt A."/>
            <person name="Lipzen A."/>
            <person name="He G."/>
            <person name="Yan M."/>
            <person name="Ng V."/>
            <person name="Cullen D."/>
            <person name="Martin F."/>
            <person name="Rosso M.-N."/>
            <person name="Henrissat B."/>
            <person name="Hibbett D."/>
            <person name="Martinez A.T."/>
            <person name="Grigoriev I.V."/>
        </authorList>
    </citation>
    <scope>NUCLEOTIDE SEQUENCE</scope>
    <source>
        <strain evidence="2">CBS 247.69</strain>
    </source>
</reference>
<protein>
    <recommendedName>
        <fullName evidence="1">BTB domain-containing protein</fullName>
    </recommendedName>
</protein>
<dbReference type="Proteomes" id="UP000807353">
    <property type="component" value="Unassembled WGS sequence"/>
</dbReference>
<dbReference type="OrthoDB" id="3218112at2759"/>
<comment type="caution">
    <text evidence="2">The sequence shown here is derived from an EMBL/GenBank/DDBJ whole genome shotgun (WGS) entry which is preliminary data.</text>
</comment>
<dbReference type="PROSITE" id="PS50097">
    <property type="entry name" value="BTB"/>
    <property type="match status" value="1"/>
</dbReference>
<gene>
    <name evidence="2" type="ORF">BDZ94DRAFT_1163956</name>
</gene>
<name>A0A9P5Y8X8_9AGAR</name>
<dbReference type="AlphaFoldDB" id="A0A9P5Y8X8"/>